<feature type="transmembrane region" description="Helical" evidence="5">
    <location>
        <begin position="53"/>
        <end position="73"/>
    </location>
</feature>
<evidence type="ECO:0000259" key="6">
    <source>
        <dbReference type="Pfam" id="PF04932"/>
    </source>
</evidence>
<feature type="transmembrane region" description="Helical" evidence="5">
    <location>
        <begin position="21"/>
        <end position="41"/>
    </location>
</feature>
<keyword evidence="3 5" id="KW-1133">Transmembrane helix</keyword>
<evidence type="ECO:0000256" key="1">
    <source>
        <dbReference type="ARBA" id="ARBA00004141"/>
    </source>
</evidence>
<dbReference type="Pfam" id="PF04932">
    <property type="entry name" value="Wzy_C"/>
    <property type="match status" value="1"/>
</dbReference>
<evidence type="ECO:0000256" key="2">
    <source>
        <dbReference type="ARBA" id="ARBA00022692"/>
    </source>
</evidence>
<feature type="transmembrane region" description="Helical" evidence="5">
    <location>
        <begin position="107"/>
        <end position="127"/>
    </location>
</feature>
<feature type="transmembrane region" description="Helical" evidence="5">
    <location>
        <begin position="385"/>
        <end position="404"/>
    </location>
</feature>
<comment type="caution">
    <text evidence="7">The sequence shown here is derived from an EMBL/GenBank/DDBJ whole genome shotgun (WGS) entry which is preliminary data.</text>
</comment>
<dbReference type="EMBL" id="LAZR01000078">
    <property type="protein sequence ID" value="KKN94392.1"/>
    <property type="molecule type" value="Genomic_DNA"/>
</dbReference>
<evidence type="ECO:0000256" key="4">
    <source>
        <dbReference type="ARBA" id="ARBA00023136"/>
    </source>
</evidence>
<feature type="domain" description="O-antigen ligase-related" evidence="6">
    <location>
        <begin position="211"/>
        <end position="357"/>
    </location>
</feature>
<dbReference type="GO" id="GO:0016020">
    <property type="term" value="C:membrane"/>
    <property type="evidence" value="ECO:0007669"/>
    <property type="project" value="UniProtKB-SubCell"/>
</dbReference>
<feature type="transmembrane region" description="Helical" evidence="5">
    <location>
        <begin position="228"/>
        <end position="245"/>
    </location>
</feature>
<feature type="transmembrane region" description="Helical" evidence="5">
    <location>
        <begin position="346"/>
        <end position="365"/>
    </location>
</feature>
<keyword evidence="2 5" id="KW-0812">Transmembrane</keyword>
<name>A0A0F9V3Z1_9ZZZZ</name>
<feature type="transmembrane region" description="Helical" evidence="5">
    <location>
        <begin position="252"/>
        <end position="274"/>
    </location>
</feature>
<evidence type="ECO:0000256" key="5">
    <source>
        <dbReference type="SAM" id="Phobius"/>
    </source>
</evidence>
<sequence length="430" mass="47220">MNNIVVPNRTDAVGVHDPIRVLRLVFAATILTFLLVSFTPFVLEYETDVQGNIVNQLGYSALALVAIVGHLLFTDRTVALSLLRPVWLLTIALLAFSVLQSESPGTAIRAILFTLTAMLAMTGALSLPPSIRDFRLALAIAALVVLGLSYLGLVAYPGLAIHGSDGLEPQHAGLWRGIYSHKNVAGPIMAMLFFAGLYLMRCGERWAGLVIALLAAIFIYKTGSKTTLALVPLVALFVTGGRIFGGRLLPITVLFLAILVTALLTLGAAISPALDIVLQAVLPGTTFTGRLDLWRFTLDLMGHHQWTGFGFETFWNTGVVYKAEAPFELSWDPRLIVNAHNGYLDIAIWGGWPTLAVAAWMLVLLPFKDYLTTQPAVENRRLADFLLMILAFALLNSFFESYFFSRGNPIWLMTWLAIVGLWLCSRFRLE</sequence>
<gene>
    <name evidence="7" type="ORF">LCGC14_0187390</name>
</gene>
<comment type="subcellular location">
    <subcellularLocation>
        <location evidence="1">Membrane</location>
        <topology evidence="1">Multi-pass membrane protein</topology>
    </subcellularLocation>
</comment>
<accession>A0A0F9V3Z1</accession>
<reference evidence="7" key="1">
    <citation type="journal article" date="2015" name="Nature">
        <title>Complex archaea that bridge the gap between prokaryotes and eukaryotes.</title>
        <authorList>
            <person name="Spang A."/>
            <person name="Saw J.H."/>
            <person name="Jorgensen S.L."/>
            <person name="Zaremba-Niedzwiedzka K."/>
            <person name="Martijn J."/>
            <person name="Lind A.E."/>
            <person name="van Eijk R."/>
            <person name="Schleper C."/>
            <person name="Guy L."/>
            <person name="Ettema T.J."/>
        </authorList>
    </citation>
    <scope>NUCLEOTIDE SEQUENCE</scope>
</reference>
<organism evidence="7">
    <name type="scientific">marine sediment metagenome</name>
    <dbReference type="NCBI Taxonomy" id="412755"/>
    <lineage>
        <taxon>unclassified sequences</taxon>
        <taxon>metagenomes</taxon>
        <taxon>ecological metagenomes</taxon>
    </lineage>
</organism>
<feature type="transmembrane region" description="Helical" evidence="5">
    <location>
        <begin position="85"/>
        <end position="101"/>
    </location>
</feature>
<evidence type="ECO:0000256" key="3">
    <source>
        <dbReference type="ARBA" id="ARBA00022989"/>
    </source>
</evidence>
<feature type="transmembrane region" description="Helical" evidence="5">
    <location>
        <begin position="206"/>
        <end position="222"/>
    </location>
</feature>
<keyword evidence="4 5" id="KW-0472">Membrane</keyword>
<feature type="transmembrane region" description="Helical" evidence="5">
    <location>
        <begin position="179"/>
        <end position="199"/>
    </location>
</feature>
<dbReference type="PANTHER" id="PTHR37422">
    <property type="entry name" value="TEICHURONIC ACID BIOSYNTHESIS PROTEIN TUAE"/>
    <property type="match status" value="1"/>
</dbReference>
<feature type="transmembrane region" description="Helical" evidence="5">
    <location>
        <begin position="134"/>
        <end position="159"/>
    </location>
</feature>
<dbReference type="InterPro" id="IPR051533">
    <property type="entry name" value="WaaL-like"/>
</dbReference>
<dbReference type="PANTHER" id="PTHR37422:SF21">
    <property type="entry name" value="EXOQ-LIKE PROTEIN"/>
    <property type="match status" value="1"/>
</dbReference>
<proteinExistence type="predicted"/>
<feature type="transmembrane region" description="Helical" evidence="5">
    <location>
        <begin position="410"/>
        <end position="429"/>
    </location>
</feature>
<protein>
    <recommendedName>
        <fullName evidence="6">O-antigen ligase-related domain-containing protein</fullName>
    </recommendedName>
</protein>
<evidence type="ECO:0000313" key="7">
    <source>
        <dbReference type="EMBL" id="KKN94392.1"/>
    </source>
</evidence>
<dbReference type="AlphaFoldDB" id="A0A0F9V3Z1"/>
<dbReference type="InterPro" id="IPR007016">
    <property type="entry name" value="O-antigen_ligase-rel_domated"/>
</dbReference>